<dbReference type="Pfam" id="PF00069">
    <property type="entry name" value="Pkinase"/>
    <property type="match status" value="1"/>
</dbReference>
<accession>A0ABQ9X991</accession>
<feature type="domain" description="Protein kinase" evidence="6">
    <location>
        <begin position="10"/>
        <end position="282"/>
    </location>
</feature>
<evidence type="ECO:0000256" key="2">
    <source>
        <dbReference type="ARBA" id="ARBA00022679"/>
    </source>
</evidence>
<reference evidence="7 8" key="1">
    <citation type="journal article" date="2022" name="bioRxiv">
        <title>Genomics of Preaxostyla Flagellates Illuminates Evolutionary Transitions and the Path Towards Mitochondrial Loss.</title>
        <authorList>
            <person name="Novak L.V.F."/>
            <person name="Treitli S.C."/>
            <person name="Pyrih J."/>
            <person name="Halakuc P."/>
            <person name="Pipaliya S.V."/>
            <person name="Vacek V."/>
            <person name="Brzon O."/>
            <person name="Soukal P."/>
            <person name="Eme L."/>
            <person name="Dacks J.B."/>
            <person name="Karnkowska A."/>
            <person name="Elias M."/>
            <person name="Hampl V."/>
        </authorList>
    </citation>
    <scope>NUCLEOTIDE SEQUENCE [LARGE SCALE GENOMIC DNA]</scope>
    <source>
        <strain evidence="7">NAU3</strain>
        <tissue evidence="7">Gut</tissue>
    </source>
</reference>
<dbReference type="Gene3D" id="3.30.200.20">
    <property type="entry name" value="Phosphorylase Kinase, domain 1"/>
    <property type="match status" value="1"/>
</dbReference>
<organism evidence="7 8">
    <name type="scientific">Blattamonas nauphoetae</name>
    <dbReference type="NCBI Taxonomy" id="2049346"/>
    <lineage>
        <taxon>Eukaryota</taxon>
        <taxon>Metamonada</taxon>
        <taxon>Preaxostyla</taxon>
        <taxon>Oxymonadida</taxon>
        <taxon>Blattamonas</taxon>
    </lineage>
</organism>
<proteinExistence type="predicted"/>
<comment type="caution">
    <text evidence="7">The sequence shown here is derived from an EMBL/GenBank/DDBJ whole genome shotgun (WGS) entry which is preliminary data.</text>
</comment>
<evidence type="ECO:0000313" key="7">
    <source>
        <dbReference type="EMBL" id="KAK2948496.1"/>
    </source>
</evidence>
<evidence type="ECO:0000259" key="6">
    <source>
        <dbReference type="PROSITE" id="PS50011"/>
    </source>
</evidence>
<dbReference type="PROSITE" id="PS00108">
    <property type="entry name" value="PROTEIN_KINASE_ST"/>
    <property type="match status" value="1"/>
</dbReference>
<dbReference type="EMBL" id="JARBJD010000175">
    <property type="protein sequence ID" value="KAK2948496.1"/>
    <property type="molecule type" value="Genomic_DNA"/>
</dbReference>
<dbReference type="CDD" id="cd14014">
    <property type="entry name" value="STKc_PknB_like"/>
    <property type="match status" value="1"/>
</dbReference>
<dbReference type="PANTHER" id="PTHR43671">
    <property type="entry name" value="SERINE/THREONINE-PROTEIN KINASE NEK"/>
    <property type="match status" value="1"/>
</dbReference>
<dbReference type="InterPro" id="IPR000719">
    <property type="entry name" value="Prot_kinase_dom"/>
</dbReference>
<evidence type="ECO:0000256" key="4">
    <source>
        <dbReference type="ARBA" id="ARBA00022777"/>
    </source>
</evidence>
<protein>
    <recommendedName>
        <fullName evidence="1">non-specific serine/threonine protein kinase</fullName>
        <ecNumber evidence="1">2.7.11.1</ecNumber>
    </recommendedName>
</protein>
<keyword evidence="4 7" id="KW-0418">Kinase</keyword>
<dbReference type="InterPro" id="IPR011009">
    <property type="entry name" value="Kinase-like_dom_sf"/>
</dbReference>
<dbReference type="SMART" id="SM00220">
    <property type="entry name" value="S_TKc"/>
    <property type="match status" value="1"/>
</dbReference>
<evidence type="ECO:0000313" key="8">
    <source>
        <dbReference type="Proteomes" id="UP001281761"/>
    </source>
</evidence>
<dbReference type="PANTHER" id="PTHR43671:SF13">
    <property type="entry name" value="SERINE_THREONINE-PROTEIN KINASE NEK2"/>
    <property type="match status" value="1"/>
</dbReference>
<dbReference type="GO" id="GO:0016301">
    <property type="term" value="F:kinase activity"/>
    <property type="evidence" value="ECO:0007669"/>
    <property type="project" value="UniProtKB-KW"/>
</dbReference>
<evidence type="ECO:0000256" key="3">
    <source>
        <dbReference type="ARBA" id="ARBA00022741"/>
    </source>
</evidence>
<dbReference type="SUPFAM" id="SSF56112">
    <property type="entry name" value="Protein kinase-like (PK-like)"/>
    <property type="match status" value="1"/>
</dbReference>
<keyword evidence="5" id="KW-0067">ATP-binding</keyword>
<dbReference type="Gene3D" id="1.10.510.10">
    <property type="entry name" value="Transferase(Phosphotransferase) domain 1"/>
    <property type="match status" value="1"/>
</dbReference>
<dbReference type="InterPro" id="IPR050660">
    <property type="entry name" value="NEK_Ser/Thr_kinase"/>
</dbReference>
<dbReference type="EC" id="2.7.11.1" evidence="1"/>
<dbReference type="Proteomes" id="UP001281761">
    <property type="component" value="Unassembled WGS sequence"/>
</dbReference>
<keyword evidence="2" id="KW-0808">Transferase</keyword>
<sequence>MGRNRIPPGYTLVRPISEGALDQVVEIKELSTGKSYALKLIPRLTEADQTRAEREVSLLEGFRHARIVGFHESVAMETYHGIVMDLGKRNLKDLMLDFESRNELIPLEVAVQISMDIAEGLCVMHTHTTHPMAHGDLKPENVLLTDDDHAMLCLRFYRCVKQTYKTCDLGAADASGVNVTRSASSMGTFEYNSPERLDDTDQKGTPASGIWSLGVMLHRMVTGRSLFESESLSTMIRAIADFNESKISTSLPPAVRAVLVRLLDPNPDSRPTSTELFKDRLLERMLGPETPLSKMKDRQIQLLEKKLADLIEEKSEEMVVLKQTLADLPIWAGTESLQTLDRTSHVLTPTTLTQTIKFNSGSTDWRTGFTLPIDEGEWELKIRYTEQSGLNVMLGFHRYPLPEVSTQTHCGCSLHRIGGDFVLSNGRMWKARNVFKPPGTNKECDTAGQTAAIRVNMRTREARLFVDDEEQPGIFTDIPSPLCLGISTGFTEENQSVEVLWLKLRRGHFWPVSGNHDIHYRLVIIINNLVVLADPDWRSSMRVTEPLDNFIHFEMVYQKVVIPAFQYVTFLISNRHTLFGDLFQSFMYLLSTLVDIGPFHRQTLELVLASPVVMALLSCLTVSERDDINFQLFQSLADSCGEWKKPDSDQHQSGHRIVKPLISEGFEDIVDQMWMFDTKEYHDQSMNFNMFMLSSSLGGNIYCASRQLDLPVIFII</sequence>
<keyword evidence="3" id="KW-0547">Nucleotide-binding</keyword>
<dbReference type="InterPro" id="IPR008271">
    <property type="entry name" value="Ser/Thr_kinase_AS"/>
</dbReference>
<gene>
    <name evidence="7" type="ORF">BLNAU_16565</name>
</gene>
<name>A0ABQ9X991_9EUKA</name>
<keyword evidence="8" id="KW-1185">Reference proteome</keyword>
<dbReference type="PROSITE" id="PS50011">
    <property type="entry name" value="PROTEIN_KINASE_DOM"/>
    <property type="match status" value="1"/>
</dbReference>
<evidence type="ECO:0000256" key="5">
    <source>
        <dbReference type="ARBA" id="ARBA00022840"/>
    </source>
</evidence>
<evidence type="ECO:0000256" key="1">
    <source>
        <dbReference type="ARBA" id="ARBA00012513"/>
    </source>
</evidence>